<reference evidence="2" key="1">
    <citation type="submission" date="2021-03" db="EMBL/GenBank/DDBJ databases">
        <title>Pengzhenrongella sicca gen. nov., sp. nov., a new member of suborder Micrococcineae isolated from High-Arctic tundra soil.</title>
        <authorList>
            <person name="Peng F."/>
        </authorList>
    </citation>
    <scope>NUCLEOTIDE SEQUENCE</scope>
    <source>
        <strain evidence="2">LRZ-2</strain>
    </source>
</reference>
<proteinExistence type="predicted"/>
<sequence>MQPVDPERQDRRLVGLVVATAEDEGRSQVARSNRQLDTPIGSSDDVAGGGKNVCDSGRVWLHQLLKSRAEVLGDLWHVDAEALEALVTCRRPVQQRG</sequence>
<dbReference type="KEGG" id="psic:J4E96_16995"/>
<evidence type="ECO:0000313" key="2">
    <source>
        <dbReference type="EMBL" id="QTE28985.1"/>
    </source>
</evidence>
<name>A0A8A4ZC63_9MICO</name>
<accession>A0A8A4ZC63</accession>
<evidence type="ECO:0000313" key="3">
    <source>
        <dbReference type="Proteomes" id="UP000663937"/>
    </source>
</evidence>
<keyword evidence="3" id="KW-1185">Reference proteome</keyword>
<protein>
    <submittedName>
        <fullName evidence="2">Uncharacterized protein</fullName>
    </submittedName>
</protein>
<evidence type="ECO:0000256" key="1">
    <source>
        <dbReference type="SAM" id="MobiDB-lite"/>
    </source>
</evidence>
<dbReference type="Proteomes" id="UP000663937">
    <property type="component" value="Chromosome"/>
</dbReference>
<dbReference type="AlphaFoldDB" id="A0A8A4ZC63"/>
<organism evidence="2 3">
    <name type="scientific">Pengzhenrongella sicca</name>
    <dbReference type="NCBI Taxonomy" id="2819238"/>
    <lineage>
        <taxon>Bacteria</taxon>
        <taxon>Bacillati</taxon>
        <taxon>Actinomycetota</taxon>
        <taxon>Actinomycetes</taxon>
        <taxon>Micrococcales</taxon>
        <taxon>Pengzhenrongella</taxon>
    </lineage>
</organism>
<dbReference type="RefSeq" id="WP_227423245.1">
    <property type="nucleotide sequence ID" value="NZ_CP071868.1"/>
</dbReference>
<feature type="region of interest" description="Disordered" evidence="1">
    <location>
        <begin position="24"/>
        <end position="49"/>
    </location>
</feature>
<gene>
    <name evidence="2" type="ORF">J4E96_16995</name>
</gene>
<dbReference type="EMBL" id="CP071868">
    <property type="protein sequence ID" value="QTE28985.1"/>
    <property type="molecule type" value="Genomic_DNA"/>
</dbReference>